<sequence length="106" mass="11182">MVDVQDRVCRFASLGGLSWGVYAEENPSPLRRHPSTGHTGGQSLLPLSDTSCGADTVPGFVNPLLAVLTVSSGGVRGSPPRRPLRSQANSVARDQEREVTTATSTH</sequence>
<proteinExistence type="predicted"/>
<evidence type="ECO:0000313" key="2">
    <source>
        <dbReference type="EMBL" id="GAA4604813.1"/>
    </source>
</evidence>
<accession>A0ABP8TFV2</accession>
<dbReference type="EMBL" id="BAABHJ010000005">
    <property type="protein sequence ID" value="GAA4604813.1"/>
    <property type="molecule type" value="Genomic_DNA"/>
</dbReference>
<evidence type="ECO:0000313" key="3">
    <source>
        <dbReference type="Proteomes" id="UP001500212"/>
    </source>
</evidence>
<name>A0ABP8TFV2_9ACTN</name>
<reference evidence="3" key="1">
    <citation type="journal article" date="2019" name="Int. J. Syst. Evol. Microbiol.">
        <title>The Global Catalogue of Microorganisms (GCM) 10K type strain sequencing project: providing services to taxonomists for standard genome sequencing and annotation.</title>
        <authorList>
            <consortium name="The Broad Institute Genomics Platform"/>
            <consortium name="The Broad Institute Genome Sequencing Center for Infectious Disease"/>
            <person name="Wu L."/>
            <person name="Ma J."/>
        </authorList>
    </citation>
    <scope>NUCLEOTIDE SEQUENCE [LARGE SCALE GENOMIC DNA]</scope>
    <source>
        <strain evidence="3">JCM 17938</strain>
    </source>
</reference>
<dbReference type="Proteomes" id="UP001500212">
    <property type="component" value="Unassembled WGS sequence"/>
</dbReference>
<feature type="region of interest" description="Disordered" evidence="1">
    <location>
        <begin position="24"/>
        <end position="49"/>
    </location>
</feature>
<keyword evidence="3" id="KW-1185">Reference proteome</keyword>
<organism evidence="2 3">
    <name type="scientific">Actinoallomurus liliacearum</name>
    <dbReference type="NCBI Taxonomy" id="1080073"/>
    <lineage>
        <taxon>Bacteria</taxon>
        <taxon>Bacillati</taxon>
        <taxon>Actinomycetota</taxon>
        <taxon>Actinomycetes</taxon>
        <taxon>Streptosporangiales</taxon>
        <taxon>Thermomonosporaceae</taxon>
        <taxon>Actinoallomurus</taxon>
    </lineage>
</organism>
<comment type="caution">
    <text evidence="2">The sequence shown here is derived from an EMBL/GenBank/DDBJ whole genome shotgun (WGS) entry which is preliminary data.</text>
</comment>
<feature type="region of interest" description="Disordered" evidence="1">
    <location>
        <begin position="71"/>
        <end position="106"/>
    </location>
</feature>
<gene>
    <name evidence="2" type="ORF">GCM10023195_16500</name>
</gene>
<protein>
    <submittedName>
        <fullName evidence="2">Uncharacterized protein</fullName>
    </submittedName>
</protein>
<evidence type="ECO:0000256" key="1">
    <source>
        <dbReference type="SAM" id="MobiDB-lite"/>
    </source>
</evidence>